<dbReference type="HOGENOM" id="CLU_089696_3_1_6"/>
<dbReference type="AlphaFoldDB" id="J3YT12"/>
<comment type="cofactor">
    <cofactor evidence="10">
        <name>Mg(2+)</name>
        <dbReference type="ChEBI" id="CHEBI:18420"/>
    </cofactor>
</comment>
<organism evidence="12 13">
    <name type="scientific">secondary endosymbiont of Heteropsylla cubana</name>
    <dbReference type="NCBI Taxonomy" id="134287"/>
    <lineage>
        <taxon>Bacteria</taxon>
        <taxon>Pseudomonadati</taxon>
        <taxon>Pseudomonadota</taxon>
        <taxon>Gammaproteobacteria</taxon>
        <taxon>Enterobacterales</taxon>
        <taxon>Enterobacteriaceae</taxon>
        <taxon>aphid secondary symbionts</taxon>
    </lineage>
</organism>
<dbReference type="Proteomes" id="UP000003937">
    <property type="component" value="Chromosome"/>
</dbReference>
<dbReference type="KEGG" id="sehc:A35E_00202"/>
<evidence type="ECO:0000256" key="3">
    <source>
        <dbReference type="ARBA" id="ARBA00022723"/>
    </source>
</evidence>
<dbReference type="PATRIC" id="fig|134287.3.peg.191"/>
<dbReference type="HAMAP" id="MF_00101">
    <property type="entry name" value="AcpS"/>
    <property type="match status" value="1"/>
</dbReference>
<keyword evidence="4 10" id="KW-0276">Fatty acid metabolism</keyword>
<dbReference type="EMBL" id="CP003547">
    <property type="protein sequence ID" value="AFP85513.1"/>
    <property type="molecule type" value="Genomic_DNA"/>
</dbReference>
<dbReference type="InterPro" id="IPR008278">
    <property type="entry name" value="4-PPantetheinyl_Trfase_dom"/>
</dbReference>
<evidence type="ECO:0000256" key="10">
    <source>
        <dbReference type="HAMAP-Rule" id="MF_00101"/>
    </source>
</evidence>
<evidence type="ECO:0000313" key="13">
    <source>
        <dbReference type="Proteomes" id="UP000003937"/>
    </source>
</evidence>
<comment type="subcellular location">
    <subcellularLocation>
        <location evidence="10">Cytoplasm</location>
    </subcellularLocation>
</comment>
<keyword evidence="7 10" id="KW-0275">Fatty acid biosynthesis</keyword>
<dbReference type="InterPro" id="IPR002582">
    <property type="entry name" value="ACPS"/>
</dbReference>
<name>J3YT12_9ENTR</name>
<gene>
    <name evidence="10" type="primary">acpS</name>
    <name evidence="12" type="ORF">A35E_00202</name>
</gene>
<dbReference type="GO" id="GO:0006633">
    <property type="term" value="P:fatty acid biosynthetic process"/>
    <property type="evidence" value="ECO:0007669"/>
    <property type="project" value="UniProtKB-UniRule"/>
</dbReference>
<evidence type="ECO:0000256" key="7">
    <source>
        <dbReference type="ARBA" id="ARBA00023160"/>
    </source>
</evidence>
<dbReference type="GO" id="GO:0005737">
    <property type="term" value="C:cytoplasm"/>
    <property type="evidence" value="ECO:0007669"/>
    <property type="project" value="UniProtKB-SubCell"/>
</dbReference>
<comment type="function">
    <text evidence="10">Transfers the 4'-phosphopantetheine moiety from coenzyme A to a Ser of acyl-carrier-protein.</text>
</comment>
<comment type="function">
    <text evidence="9">Transfers the 4'-phosphopantetheine moiety from coenzyme A to the 'Ser-36' of acyl-carrier-protein.</text>
</comment>
<dbReference type="OrthoDB" id="517356at2"/>
<keyword evidence="5 10" id="KW-0460">Magnesium</keyword>
<dbReference type="FunFam" id="3.90.470.20:FF:000001">
    <property type="entry name" value="Holo-[acyl-carrier-protein] synthase"/>
    <property type="match status" value="1"/>
</dbReference>
<dbReference type="EC" id="2.7.8.7" evidence="10"/>
<accession>J3YT12</accession>
<dbReference type="Pfam" id="PF01648">
    <property type="entry name" value="ACPS"/>
    <property type="match status" value="1"/>
</dbReference>
<keyword evidence="1 10" id="KW-0444">Lipid biosynthesis</keyword>
<dbReference type="NCBIfam" id="TIGR00556">
    <property type="entry name" value="pantethn_trn"/>
    <property type="match status" value="1"/>
</dbReference>
<evidence type="ECO:0000256" key="1">
    <source>
        <dbReference type="ARBA" id="ARBA00022516"/>
    </source>
</evidence>
<evidence type="ECO:0000256" key="4">
    <source>
        <dbReference type="ARBA" id="ARBA00022832"/>
    </source>
</evidence>
<sequence length="126" mass="14644">MTIFGIGTDIIEIKRIAGILYRTGDRLPRRILSPDEWQEYKNHNHPERFLSKRFAVKEAASKALGTGFRNGVAFYQFEVYKDVLGKPSLRLFDQAAILFNWLRITSTHITLSDEKKYAYATVVFER</sequence>
<dbReference type="SUPFAM" id="SSF56214">
    <property type="entry name" value="4'-phosphopantetheinyl transferase"/>
    <property type="match status" value="1"/>
</dbReference>
<proteinExistence type="inferred from homology"/>
<evidence type="ECO:0000256" key="6">
    <source>
        <dbReference type="ARBA" id="ARBA00023098"/>
    </source>
</evidence>
<dbReference type="RefSeq" id="WP_014888810.1">
    <property type="nucleotide sequence ID" value="NC_018420.1"/>
</dbReference>
<evidence type="ECO:0000256" key="8">
    <source>
        <dbReference type="ARBA" id="ARBA00050875"/>
    </source>
</evidence>
<feature type="domain" description="4'-phosphopantetheinyl transferase" evidence="11">
    <location>
        <begin position="5"/>
        <end position="96"/>
    </location>
</feature>
<dbReference type="InterPro" id="IPR037143">
    <property type="entry name" value="4-PPantetheinyl_Trfase_dom_sf"/>
</dbReference>
<reference evidence="12 13" key="1">
    <citation type="journal article" date="2012" name="Mol. Biol. Evol.">
        <title>Genome reduction and co-evolution between the primary and secondary bacterial symbionts of psyllids.</title>
        <authorList>
            <person name="Sloan D.B."/>
            <person name="Moran N.A."/>
        </authorList>
    </citation>
    <scope>NUCLEOTIDE SEQUENCE [LARGE SCALE GENOMIC DNA]</scope>
    <source>
        <strain evidence="12">Hcub_S</strain>
    </source>
</reference>
<feature type="binding site" evidence="10">
    <location>
        <position position="58"/>
    </location>
    <ligand>
        <name>Mg(2+)</name>
        <dbReference type="ChEBI" id="CHEBI:18420"/>
    </ligand>
</feature>
<comment type="similarity">
    <text evidence="10">Belongs to the P-Pant transferase superfamily. AcpS family.</text>
</comment>
<evidence type="ECO:0000313" key="12">
    <source>
        <dbReference type="EMBL" id="AFP85513.1"/>
    </source>
</evidence>
<dbReference type="STRING" id="134287.A35E_00202"/>
<dbReference type="NCBIfam" id="TIGR00516">
    <property type="entry name" value="acpS"/>
    <property type="match status" value="1"/>
</dbReference>
<protein>
    <recommendedName>
        <fullName evidence="10">Holo-[acyl-carrier-protein] synthase</fullName>
        <shortName evidence="10">Holo-ACP synthase</shortName>
        <ecNumber evidence="10">2.7.8.7</ecNumber>
    </recommendedName>
    <alternativeName>
        <fullName evidence="10">4'-phosphopantetheinyl transferase AcpS</fullName>
    </alternativeName>
</protein>
<keyword evidence="3 10" id="KW-0479">Metal-binding</keyword>
<keyword evidence="6 10" id="KW-0443">Lipid metabolism</keyword>
<evidence type="ECO:0000256" key="9">
    <source>
        <dbReference type="ARBA" id="ARBA00054726"/>
    </source>
</evidence>
<comment type="catalytic activity">
    <reaction evidence="8 10">
        <text>apo-[ACP] + CoA = holo-[ACP] + adenosine 3',5'-bisphosphate + H(+)</text>
        <dbReference type="Rhea" id="RHEA:12068"/>
        <dbReference type="Rhea" id="RHEA-COMP:9685"/>
        <dbReference type="Rhea" id="RHEA-COMP:9690"/>
        <dbReference type="ChEBI" id="CHEBI:15378"/>
        <dbReference type="ChEBI" id="CHEBI:29999"/>
        <dbReference type="ChEBI" id="CHEBI:57287"/>
        <dbReference type="ChEBI" id="CHEBI:58343"/>
        <dbReference type="ChEBI" id="CHEBI:64479"/>
        <dbReference type="EC" id="2.7.8.7"/>
    </reaction>
</comment>
<keyword evidence="13" id="KW-1185">Reference proteome</keyword>
<keyword evidence="10" id="KW-0963">Cytoplasm</keyword>
<evidence type="ECO:0000256" key="2">
    <source>
        <dbReference type="ARBA" id="ARBA00022679"/>
    </source>
</evidence>
<dbReference type="InterPro" id="IPR004568">
    <property type="entry name" value="Ppantetheine-prot_Trfase_dom"/>
</dbReference>
<dbReference type="GO" id="GO:0000287">
    <property type="term" value="F:magnesium ion binding"/>
    <property type="evidence" value="ECO:0007669"/>
    <property type="project" value="UniProtKB-UniRule"/>
</dbReference>
<evidence type="ECO:0000259" key="11">
    <source>
        <dbReference type="Pfam" id="PF01648"/>
    </source>
</evidence>
<feature type="binding site" evidence="10">
    <location>
        <position position="9"/>
    </location>
    <ligand>
        <name>Mg(2+)</name>
        <dbReference type="ChEBI" id="CHEBI:18420"/>
    </ligand>
</feature>
<dbReference type="Gene3D" id="3.90.470.20">
    <property type="entry name" value="4'-phosphopantetheinyl transferase domain"/>
    <property type="match status" value="1"/>
</dbReference>
<keyword evidence="2 10" id="KW-0808">Transferase</keyword>
<evidence type="ECO:0000256" key="5">
    <source>
        <dbReference type="ARBA" id="ARBA00022842"/>
    </source>
</evidence>
<dbReference type="GO" id="GO:0008897">
    <property type="term" value="F:holo-[acyl-carrier-protein] synthase activity"/>
    <property type="evidence" value="ECO:0007669"/>
    <property type="project" value="UniProtKB-UniRule"/>
</dbReference>